<protein>
    <submittedName>
        <fullName evidence="1">ACT domain repeat 3</fullName>
    </submittedName>
</protein>
<proteinExistence type="predicted"/>
<sequence>MSWLRAKLPNEKSSSASFTRTLISFHILCSTKSGIPFKEASFGAQGWKKSYIRRSGFMEFSISMKLGLEAWKAFNSALMRLDGRFLVVWSSEGSSGVGGTWSSTSLIELGVSELALIEFRLMRFIKSDKYKNEEKSM</sequence>
<organism evidence="1 2">
    <name type="scientific">Striga asiatica</name>
    <name type="common">Asiatic witchweed</name>
    <name type="synonym">Buchnera asiatica</name>
    <dbReference type="NCBI Taxonomy" id="4170"/>
    <lineage>
        <taxon>Eukaryota</taxon>
        <taxon>Viridiplantae</taxon>
        <taxon>Streptophyta</taxon>
        <taxon>Embryophyta</taxon>
        <taxon>Tracheophyta</taxon>
        <taxon>Spermatophyta</taxon>
        <taxon>Magnoliopsida</taxon>
        <taxon>eudicotyledons</taxon>
        <taxon>Gunneridae</taxon>
        <taxon>Pentapetalae</taxon>
        <taxon>asterids</taxon>
        <taxon>lamiids</taxon>
        <taxon>Lamiales</taxon>
        <taxon>Orobanchaceae</taxon>
        <taxon>Buchnereae</taxon>
        <taxon>Striga</taxon>
    </lineage>
</organism>
<gene>
    <name evidence="1" type="ORF">STAS_27393</name>
</gene>
<accession>A0A5A7QXG9</accession>
<dbReference type="Proteomes" id="UP000325081">
    <property type="component" value="Unassembled WGS sequence"/>
</dbReference>
<dbReference type="AlphaFoldDB" id="A0A5A7QXG9"/>
<dbReference type="EMBL" id="BKCP01009070">
    <property type="protein sequence ID" value="GER50113.1"/>
    <property type="molecule type" value="Genomic_DNA"/>
</dbReference>
<evidence type="ECO:0000313" key="2">
    <source>
        <dbReference type="Proteomes" id="UP000325081"/>
    </source>
</evidence>
<reference evidence="2" key="1">
    <citation type="journal article" date="2019" name="Curr. Biol.">
        <title>Genome Sequence of Striga asiatica Provides Insight into the Evolution of Plant Parasitism.</title>
        <authorList>
            <person name="Yoshida S."/>
            <person name="Kim S."/>
            <person name="Wafula E.K."/>
            <person name="Tanskanen J."/>
            <person name="Kim Y.M."/>
            <person name="Honaas L."/>
            <person name="Yang Z."/>
            <person name="Spallek T."/>
            <person name="Conn C.E."/>
            <person name="Ichihashi Y."/>
            <person name="Cheong K."/>
            <person name="Cui S."/>
            <person name="Der J.P."/>
            <person name="Gundlach H."/>
            <person name="Jiao Y."/>
            <person name="Hori C."/>
            <person name="Ishida J.K."/>
            <person name="Kasahara H."/>
            <person name="Kiba T."/>
            <person name="Kim M.S."/>
            <person name="Koo N."/>
            <person name="Laohavisit A."/>
            <person name="Lee Y.H."/>
            <person name="Lumba S."/>
            <person name="McCourt P."/>
            <person name="Mortimer J.C."/>
            <person name="Mutuku J.M."/>
            <person name="Nomura T."/>
            <person name="Sasaki-Sekimoto Y."/>
            <person name="Seto Y."/>
            <person name="Wang Y."/>
            <person name="Wakatake T."/>
            <person name="Sakakibara H."/>
            <person name="Demura T."/>
            <person name="Yamaguchi S."/>
            <person name="Yoneyama K."/>
            <person name="Manabe R.I."/>
            <person name="Nelson D.C."/>
            <person name="Schulman A.H."/>
            <person name="Timko M.P."/>
            <person name="dePamphilis C.W."/>
            <person name="Choi D."/>
            <person name="Shirasu K."/>
        </authorList>
    </citation>
    <scope>NUCLEOTIDE SEQUENCE [LARGE SCALE GENOMIC DNA]</scope>
    <source>
        <strain evidence="2">cv. UVA1</strain>
    </source>
</reference>
<name>A0A5A7QXG9_STRAF</name>
<comment type="caution">
    <text evidence="1">The sequence shown here is derived from an EMBL/GenBank/DDBJ whole genome shotgun (WGS) entry which is preliminary data.</text>
</comment>
<keyword evidence="2" id="KW-1185">Reference proteome</keyword>
<evidence type="ECO:0000313" key="1">
    <source>
        <dbReference type="EMBL" id="GER50113.1"/>
    </source>
</evidence>